<evidence type="ECO:0000256" key="1">
    <source>
        <dbReference type="SAM" id="MobiDB-lite"/>
    </source>
</evidence>
<dbReference type="EMBL" id="JAULSO010000002">
    <property type="protein sequence ID" value="KAK3689586.1"/>
    <property type="molecule type" value="Genomic_DNA"/>
</dbReference>
<proteinExistence type="predicted"/>
<name>A0AAE0XBH3_9PEZI</name>
<reference evidence="2" key="2">
    <citation type="submission" date="2023-06" db="EMBL/GenBank/DDBJ databases">
        <authorList>
            <consortium name="Lawrence Berkeley National Laboratory"/>
            <person name="Haridas S."/>
            <person name="Hensen N."/>
            <person name="Bonometti L."/>
            <person name="Westerberg I."/>
            <person name="Brannstrom I.O."/>
            <person name="Guillou S."/>
            <person name="Cros-Aarteil S."/>
            <person name="Calhoun S."/>
            <person name="Kuo A."/>
            <person name="Mondo S."/>
            <person name="Pangilinan J."/>
            <person name="Riley R."/>
            <person name="Labutti K."/>
            <person name="Andreopoulos B."/>
            <person name="Lipzen A."/>
            <person name="Chen C."/>
            <person name="Yanf M."/>
            <person name="Daum C."/>
            <person name="Ng V."/>
            <person name="Clum A."/>
            <person name="Steindorff A."/>
            <person name="Ohm R."/>
            <person name="Martin F."/>
            <person name="Silar P."/>
            <person name="Natvig D."/>
            <person name="Lalanne C."/>
            <person name="Gautier V."/>
            <person name="Ament-Velasquez S.L."/>
            <person name="Kruys A."/>
            <person name="Hutchinson M.I."/>
            <person name="Powell A.J."/>
            <person name="Barry K."/>
            <person name="Miller A.N."/>
            <person name="Grigoriev I.V."/>
            <person name="Debuchy R."/>
            <person name="Gladieux P."/>
            <person name="Thoren M.H."/>
            <person name="Johannesson H."/>
        </authorList>
    </citation>
    <scope>NUCLEOTIDE SEQUENCE</scope>
    <source>
        <strain evidence="2">CBS 314.62</strain>
    </source>
</reference>
<evidence type="ECO:0000313" key="2">
    <source>
        <dbReference type="EMBL" id="KAK3689586.1"/>
    </source>
</evidence>
<gene>
    <name evidence="2" type="ORF">B0T22DRAFT_514184</name>
</gene>
<sequence>MSSDSTVQYFERELNSASEAVMRRAFDWVIPFSRETHMYQMDMQLYLWHFPNQVVPYYQFSSRSSSTTDGPRSQEYQVFYDTTLANSAEGTETRVNDIEDGIWRKSQKSKKITLPAVPAIVLDDLMERLWHEIFPQIAPNPEHIDVSVSGILMGEGNNENDKDDVITEGEEDDNQVIGHIIQGWFTRQVYYKERAQLLHILLEEYCQLVAEDPEGCPPISYYLEDCLEDLHKNGIRRGAQAYAHLLRKRPADVSNTHNKRERGAEFTESSGPRKKLCFR</sequence>
<accession>A0AAE0XBH3</accession>
<organism evidence="2 3">
    <name type="scientific">Podospora appendiculata</name>
    <dbReference type="NCBI Taxonomy" id="314037"/>
    <lineage>
        <taxon>Eukaryota</taxon>
        <taxon>Fungi</taxon>
        <taxon>Dikarya</taxon>
        <taxon>Ascomycota</taxon>
        <taxon>Pezizomycotina</taxon>
        <taxon>Sordariomycetes</taxon>
        <taxon>Sordariomycetidae</taxon>
        <taxon>Sordariales</taxon>
        <taxon>Podosporaceae</taxon>
        <taxon>Podospora</taxon>
    </lineage>
</organism>
<dbReference type="Proteomes" id="UP001270362">
    <property type="component" value="Unassembled WGS sequence"/>
</dbReference>
<feature type="region of interest" description="Disordered" evidence="1">
    <location>
        <begin position="252"/>
        <end position="279"/>
    </location>
</feature>
<comment type="caution">
    <text evidence="2">The sequence shown here is derived from an EMBL/GenBank/DDBJ whole genome shotgun (WGS) entry which is preliminary data.</text>
</comment>
<reference evidence="2" key="1">
    <citation type="journal article" date="2023" name="Mol. Phylogenet. Evol.">
        <title>Genome-scale phylogeny and comparative genomics of the fungal order Sordariales.</title>
        <authorList>
            <person name="Hensen N."/>
            <person name="Bonometti L."/>
            <person name="Westerberg I."/>
            <person name="Brannstrom I.O."/>
            <person name="Guillou S."/>
            <person name="Cros-Aarteil S."/>
            <person name="Calhoun S."/>
            <person name="Haridas S."/>
            <person name="Kuo A."/>
            <person name="Mondo S."/>
            <person name="Pangilinan J."/>
            <person name="Riley R."/>
            <person name="LaButti K."/>
            <person name="Andreopoulos B."/>
            <person name="Lipzen A."/>
            <person name="Chen C."/>
            <person name="Yan M."/>
            <person name="Daum C."/>
            <person name="Ng V."/>
            <person name="Clum A."/>
            <person name="Steindorff A."/>
            <person name="Ohm R.A."/>
            <person name="Martin F."/>
            <person name="Silar P."/>
            <person name="Natvig D.O."/>
            <person name="Lalanne C."/>
            <person name="Gautier V."/>
            <person name="Ament-Velasquez S.L."/>
            <person name="Kruys A."/>
            <person name="Hutchinson M.I."/>
            <person name="Powell A.J."/>
            <person name="Barry K."/>
            <person name="Miller A.N."/>
            <person name="Grigoriev I.V."/>
            <person name="Debuchy R."/>
            <person name="Gladieux P."/>
            <person name="Hiltunen Thoren M."/>
            <person name="Johannesson H."/>
        </authorList>
    </citation>
    <scope>NUCLEOTIDE SEQUENCE</scope>
    <source>
        <strain evidence="2">CBS 314.62</strain>
    </source>
</reference>
<evidence type="ECO:0000313" key="3">
    <source>
        <dbReference type="Proteomes" id="UP001270362"/>
    </source>
</evidence>
<dbReference type="AlphaFoldDB" id="A0AAE0XBH3"/>
<keyword evidence="3" id="KW-1185">Reference proteome</keyword>
<protein>
    <submittedName>
        <fullName evidence="2">Uncharacterized protein</fullName>
    </submittedName>
</protein>